<dbReference type="OrthoDB" id="6916357at2759"/>
<sequence>MKYFAIFALVFLAFAAFVQSAPADVEVPSNGVSEAIELWSSSSARAGESRRRICTAQLCRSVCSSLGYRWSRCNAQRYCICSR</sequence>
<organism evidence="2 3">
    <name type="scientific">Pieris macdunnoughi</name>
    <dbReference type="NCBI Taxonomy" id="345717"/>
    <lineage>
        <taxon>Eukaryota</taxon>
        <taxon>Metazoa</taxon>
        <taxon>Ecdysozoa</taxon>
        <taxon>Arthropoda</taxon>
        <taxon>Hexapoda</taxon>
        <taxon>Insecta</taxon>
        <taxon>Pterygota</taxon>
        <taxon>Neoptera</taxon>
        <taxon>Endopterygota</taxon>
        <taxon>Lepidoptera</taxon>
        <taxon>Glossata</taxon>
        <taxon>Ditrysia</taxon>
        <taxon>Papilionoidea</taxon>
        <taxon>Pieridae</taxon>
        <taxon>Pierinae</taxon>
        <taxon>Pieris</taxon>
    </lineage>
</organism>
<evidence type="ECO:0000313" key="3">
    <source>
        <dbReference type="Proteomes" id="UP000663880"/>
    </source>
</evidence>
<dbReference type="Proteomes" id="UP000663880">
    <property type="component" value="Unassembled WGS sequence"/>
</dbReference>
<feature type="chain" id="PRO_5032456617" description="Defensin" evidence="1">
    <location>
        <begin position="21"/>
        <end position="83"/>
    </location>
</feature>
<dbReference type="EMBL" id="CAJOBZ010000033">
    <property type="protein sequence ID" value="CAF4894886.1"/>
    <property type="molecule type" value="Genomic_DNA"/>
</dbReference>
<feature type="signal peptide" evidence="1">
    <location>
        <begin position="1"/>
        <end position="20"/>
    </location>
</feature>
<reference evidence="2" key="1">
    <citation type="submission" date="2021-02" db="EMBL/GenBank/DDBJ databases">
        <authorList>
            <person name="Steward A R."/>
        </authorList>
    </citation>
    <scope>NUCLEOTIDE SEQUENCE</scope>
</reference>
<dbReference type="AlphaFoldDB" id="A0A821USE2"/>
<keyword evidence="3" id="KW-1185">Reference proteome</keyword>
<evidence type="ECO:0000313" key="2">
    <source>
        <dbReference type="EMBL" id="CAF4894886.1"/>
    </source>
</evidence>
<name>A0A821USE2_9NEOP</name>
<evidence type="ECO:0008006" key="4">
    <source>
        <dbReference type="Google" id="ProtNLM"/>
    </source>
</evidence>
<proteinExistence type="predicted"/>
<protein>
    <recommendedName>
        <fullName evidence="4">Defensin</fullName>
    </recommendedName>
</protein>
<gene>
    <name evidence="2" type="ORF">PMACD_LOCUS10793</name>
</gene>
<comment type="caution">
    <text evidence="2">The sequence shown here is derived from an EMBL/GenBank/DDBJ whole genome shotgun (WGS) entry which is preliminary data.</text>
</comment>
<accession>A0A821USE2</accession>
<keyword evidence="1" id="KW-0732">Signal</keyword>
<evidence type="ECO:0000256" key="1">
    <source>
        <dbReference type="SAM" id="SignalP"/>
    </source>
</evidence>